<keyword evidence="7" id="KW-1185">Reference proteome</keyword>
<evidence type="ECO:0000313" key="7">
    <source>
        <dbReference type="Proteomes" id="UP001589792"/>
    </source>
</evidence>
<dbReference type="SUPFAM" id="SSF46785">
    <property type="entry name" value="Winged helix' DNA-binding domain"/>
    <property type="match status" value="1"/>
</dbReference>
<dbReference type="Gene3D" id="1.10.10.10">
    <property type="entry name" value="Winged helix-like DNA-binding domain superfamily/Winged helix DNA-binding domain"/>
    <property type="match status" value="1"/>
</dbReference>
<reference evidence="6 7" key="1">
    <citation type="submission" date="2024-09" db="EMBL/GenBank/DDBJ databases">
        <authorList>
            <person name="Sun Q."/>
            <person name="Mori K."/>
        </authorList>
    </citation>
    <scope>NUCLEOTIDE SEQUENCE [LARGE SCALE GENOMIC DNA]</scope>
    <source>
        <strain evidence="6 7">CCM 8626</strain>
    </source>
</reference>
<evidence type="ECO:0000259" key="5">
    <source>
        <dbReference type="PROSITE" id="PS50931"/>
    </source>
</evidence>
<evidence type="ECO:0000256" key="2">
    <source>
        <dbReference type="ARBA" id="ARBA00023015"/>
    </source>
</evidence>
<dbReference type="InterPro" id="IPR000847">
    <property type="entry name" value="LysR_HTH_N"/>
</dbReference>
<evidence type="ECO:0000256" key="1">
    <source>
        <dbReference type="ARBA" id="ARBA00009437"/>
    </source>
</evidence>
<gene>
    <name evidence="6" type="ORF">ACFFJ3_12295</name>
</gene>
<protein>
    <submittedName>
        <fullName evidence="6">LysR substrate-binding domain-containing protein</fullName>
    </submittedName>
</protein>
<name>A0ABV6EE53_9GAMM</name>
<dbReference type="InterPro" id="IPR036388">
    <property type="entry name" value="WH-like_DNA-bd_sf"/>
</dbReference>
<comment type="caution">
    <text evidence="6">The sequence shown here is derived from an EMBL/GenBank/DDBJ whole genome shotgun (WGS) entry which is preliminary data.</text>
</comment>
<dbReference type="RefSeq" id="WP_380675673.1">
    <property type="nucleotide sequence ID" value="NZ_CP173186.1"/>
</dbReference>
<evidence type="ECO:0000256" key="3">
    <source>
        <dbReference type="ARBA" id="ARBA00023125"/>
    </source>
</evidence>
<feature type="domain" description="HTH lysR-type" evidence="5">
    <location>
        <begin position="10"/>
        <end position="67"/>
    </location>
</feature>
<dbReference type="Pfam" id="PF03466">
    <property type="entry name" value="LysR_substrate"/>
    <property type="match status" value="1"/>
</dbReference>
<dbReference type="Gene3D" id="3.40.190.10">
    <property type="entry name" value="Periplasmic binding protein-like II"/>
    <property type="match status" value="2"/>
</dbReference>
<dbReference type="InterPro" id="IPR036390">
    <property type="entry name" value="WH_DNA-bd_sf"/>
</dbReference>
<dbReference type="PROSITE" id="PS50931">
    <property type="entry name" value="HTH_LYSR"/>
    <property type="match status" value="1"/>
</dbReference>
<keyword evidence="4" id="KW-0804">Transcription</keyword>
<dbReference type="PANTHER" id="PTHR30419">
    <property type="entry name" value="HTH-TYPE TRANSCRIPTIONAL REGULATOR YBHD"/>
    <property type="match status" value="1"/>
</dbReference>
<dbReference type="InterPro" id="IPR050950">
    <property type="entry name" value="HTH-type_LysR_regulators"/>
</dbReference>
<dbReference type="InterPro" id="IPR005119">
    <property type="entry name" value="LysR_subst-bd"/>
</dbReference>
<keyword evidence="2" id="KW-0805">Transcription regulation</keyword>
<accession>A0ABV6EE53</accession>
<evidence type="ECO:0000313" key="6">
    <source>
        <dbReference type="EMBL" id="MFC0227275.1"/>
    </source>
</evidence>
<sequence>MATLPDISHLKINHFKVFEALIAHGSIQAAAEVLHQTQASVKRSIKELETTLGVTLVIHGKGGVVLTDIGQMFETRMNLVLNEIQRSVDEIKQIKNYQDGTVVFGCSHLKTLKVLPDVVERVQKKYPKVRISIHEGQQSELMPSLQIGKLDFFIGILSNGISFEEYVEEPLLTCQYCVIARKDHPLAHATSLVELRNAKWYLPLAVPGYYNFLEAIIFPEGQGSECSILRGNSIAVGERLLLEADYLSIVPLPMFNLNFVKNQFCIIPIKESLPDGHYSLIYRKQGFLTPLAKLLIDEIRIECGKKVIYRDNKTDK</sequence>
<dbReference type="PANTHER" id="PTHR30419:SF7">
    <property type="entry name" value="HTH-TYPE TRANSCRIPTIONAL REGULATOR TDCA"/>
    <property type="match status" value="1"/>
</dbReference>
<dbReference type="Proteomes" id="UP001589792">
    <property type="component" value="Unassembled WGS sequence"/>
</dbReference>
<organism evidence="6 7">
    <name type="scientific">Serratia aquatilis</name>
    <dbReference type="NCBI Taxonomy" id="1737515"/>
    <lineage>
        <taxon>Bacteria</taxon>
        <taxon>Pseudomonadati</taxon>
        <taxon>Pseudomonadota</taxon>
        <taxon>Gammaproteobacteria</taxon>
        <taxon>Enterobacterales</taxon>
        <taxon>Yersiniaceae</taxon>
        <taxon>Serratia</taxon>
    </lineage>
</organism>
<comment type="similarity">
    <text evidence="1">Belongs to the LysR transcriptional regulatory family.</text>
</comment>
<dbReference type="EMBL" id="JBHLXG010000010">
    <property type="protein sequence ID" value="MFC0227275.1"/>
    <property type="molecule type" value="Genomic_DNA"/>
</dbReference>
<proteinExistence type="inferred from homology"/>
<evidence type="ECO:0000256" key="4">
    <source>
        <dbReference type="ARBA" id="ARBA00023163"/>
    </source>
</evidence>
<dbReference type="SUPFAM" id="SSF53850">
    <property type="entry name" value="Periplasmic binding protein-like II"/>
    <property type="match status" value="1"/>
</dbReference>
<keyword evidence="3" id="KW-0238">DNA-binding</keyword>
<dbReference type="Pfam" id="PF00126">
    <property type="entry name" value="HTH_1"/>
    <property type="match status" value="1"/>
</dbReference>